<feature type="transmembrane region" description="Helical" evidence="3">
    <location>
        <begin position="363"/>
        <end position="384"/>
    </location>
</feature>
<evidence type="ECO:0000256" key="3">
    <source>
        <dbReference type="SAM" id="Phobius"/>
    </source>
</evidence>
<feature type="transmembrane region" description="Helical" evidence="3">
    <location>
        <begin position="338"/>
        <end position="356"/>
    </location>
</feature>
<dbReference type="Proteomes" id="UP001362899">
    <property type="component" value="Unassembled WGS sequence"/>
</dbReference>
<protein>
    <submittedName>
        <fullName evidence="5">Mch2 protein</fullName>
    </submittedName>
</protein>
<dbReference type="PANTHER" id="PTHR11360">
    <property type="entry name" value="MONOCARBOXYLATE TRANSPORTER"/>
    <property type="match status" value="1"/>
</dbReference>
<dbReference type="Gene3D" id="1.20.1250.20">
    <property type="entry name" value="MFS general substrate transporter like domains"/>
    <property type="match status" value="2"/>
</dbReference>
<feature type="transmembrane region" description="Helical" evidence="3">
    <location>
        <begin position="135"/>
        <end position="154"/>
    </location>
</feature>
<keyword evidence="3" id="KW-0472">Membrane</keyword>
<keyword evidence="3" id="KW-1133">Transmembrane helix</keyword>
<dbReference type="InterPro" id="IPR036259">
    <property type="entry name" value="MFS_trans_sf"/>
</dbReference>
<keyword evidence="6" id="KW-1185">Reference proteome</keyword>
<comment type="subcellular location">
    <subcellularLocation>
        <location evidence="1">Membrane</location>
        <topology evidence="1">Multi-pass membrane protein</topology>
    </subcellularLocation>
</comment>
<feature type="transmembrane region" description="Helical" evidence="3">
    <location>
        <begin position="161"/>
        <end position="181"/>
    </location>
</feature>
<sequence length="484" mass="52002">MRNFFGLKKKAVDEENVEKNLSVDAVNVNIGEATDNLTPTNESRAEESIEGFVLDEKDPKEIFANVTSDSDDNSSVAAEFGEKIDSHIPDGGLQAWLQVVGSWCAIFMTFGLSTGTGVLMQWLSKNYLADISESQISWIFSIQLFLFYFLGVGLGPIVDAVGVRVIVIPGTIGWVAALFIMSACKKYYQFILCFSILGGISSACLFNPSVAVLTHWFSTKRGLALGIAVSGSGVGGIVFTQIFNNMLTTVGYGWAVRTVAFVVLASGVIACLTLNSRHTKRSINWIEAKPDIRALMEPSFFFCVFGLFFVEWGLFVPKQYIVPYAVMEGYSRDFGSDLVSYLSVASVVARVFAGLLSDRIGSFNLMVVCAAITGIMSLAVWLPAGSTKGGLLAFAILFGGFSGACTSLSLITVPQLSNVKNAGRRYGTAYMIASFAVLTGIPIAGTLTGNGYLGMIIFAGCVYLAGSLCFLISRCLAAGKKRIF</sequence>
<evidence type="ECO:0000313" key="5">
    <source>
        <dbReference type="EMBL" id="GMM49792.1"/>
    </source>
</evidence>
<evidence type="ECO:0000259" key="4">
    <source>
        <dbReference type="PROSITE" id="PS50850"/>
    </source>
</evidence>
<dbReference type="InterPro" id="IPR050327">
    <property type="entry name" value="Proton-linked_MCT"/>
</dbReference>
<dbReference type="PROSITE" id="PS50850">
    <property type="entry name" value="MFS"/>
    <property type="match status" value="1"/>
</dbReference>
<dbReference type="InterPro" id="IPR020846">
    <property type="entry name" value="MFS_dom"/>
</dbReference>
<dbReference type="GO" id="GO:0022857">
    <property type="term" value="F:transmembrane transporter activity"/>
    <property type="evidence" value="ECO:0007669"/>
    <property type="project" value="InterPro"/>
</dbReference>
<dbReference type="Pfam" id="PF07690">
    <property type="entry name" value="MFS_1"/>
    <property type="match status" value="1"/>
</dbReference>
<dbReference type="CDD" id="cd17352">
    <property type="entry name" value="MFS_MCT_SLC16"/>
    <property type="match status" value="1"/>
</dbReference>
<comment type="similarity">
    <text evidence="2">Belongs to the major facilitator superfamily. Monocarboxylate porter (TC 2.A.1.13) family.</text>
</comment>
<reference evidence="5 6" key="1">
    <citation type="journal article" date="2023" name="Elife">
        <title>Identification of key yeast species and microbe-microbe interactions impacting larval growth of Drosophila in the wild.</title>
        <authorList>
            <person name="Mure A."/>
            <person name="Sugiura Y."/>
            <person name="Maeda R."/>
            <person name="Honda K."/>
            <person name="Sakurai N."/>
            <person name="Takahashi Y."/>
            <person name="Watada M."/>
            <person name="Katoh T."/>
            <person name="Gotoh A."/>
            <person name="Gotoh Y."/>
            <person name="Taniguchi I."/>
            <person name="Nakamura K."/>
            <person name="Hayashi T."/>
            <person name="Katayama T."/>
            <person name="Uemura T."/>
            <person name="Hattori Y."/>
        </authorList>
    </citation>
    <scope>NUCLEOTIDE SEQUENCE [LARGE SCALE GENOMIC DNA]</scope>
    <source>
        <strain evidence="5 6">SB-73</strain>
    </source>
</reference>
<dbReference type="SUPFAM" id="SSF103473">
    <property type="entry name" value="MFS general substrate transporter"/>
    <property type="match status" value="1"/>
</dbReference>
<dbReference type="InterPro" id="IPR011701">
    <property type="entry name" value="MFS"/>
</dbReference>
<gene>
    <name evidence="5" type="ORF">DASB73_007500</name>
</gene>
<dbReference type="PANTHER" id="PTHR11360:SF177">
    <property type="entry name" value="RIBOFLAVIN TRANSPORTER MCH5"/>
    <property type="match status" value="1"/>
</dbReference>
<dbReference type="GO" id="GO:0016020">
    <property type="term" value="C:membrane"/>
    <property type="evidence" value="ECO:0007669"/>
    <property type="project" value="UniProtKB-SubCell"/>
</dbReference>
<evidence type="ECO:0000313" key="6">
    <source>
        <dbReference type="Proteomes" id="UP001362899"/>
    </source>
</evidence>
<keyword evidence="3" id="KW-0812">Transmembrane</keyword>
<organism evidence="5 6">
    <name type="scientific">Starmerella bacillaris</name>
    <name type="common">Yeast</name>
    <name type="synonym">Candida zemplinina</name>
    <dbReference type="NCBI Taxonomy" id="1247836"/>
    <lineage>
        <taxon>Eukaryota</taxon>
        <taxon>Fungi</taxon>
        <taxon>Dikarya</taxon>
        <taxon>Ascomycota</taxon>
        <taxon>Saccharomycotina</taxon>
        <taxon>Dipodascomycetes</taxon>
        <taxon>Dipodascales</taxon>
        <taxon>Trichomonascaceae</taxon>
        <taxon>Starmerella</taxon>
    </lineage>
</organism>
<feature type="transmembrane region" description="Helical" evidence="3">
    <location>
        <begin position="254"/>
        <end position="274"/>
    </location>
</feature>
<feature type="transmembrane region" description="Helical" evidence="3">
    <location>
        <begin position="222"/>
        <end position="242"/>
    </location>
</feature>
<evidence type="ECO:0000256" key="2">
    <source>
        <dbReference type="ARBA" id="ARBA00006727"/>
    </source>
</evidence>
<comment type="caution">
    <text evidence="5">The sequence shown here is derived from an EMBL/GenBank/DDBJ whole genome shotgun (WGS) entry which is preliminary data.</text>
</comment>
<proteinExistence type="inferred from homology"/>
<feature type="transmembrane region" description="Helical" evidence="3">
    <location>
        <begin position="103"/>
        <end position="123"/>
    </location>
</feature>
<evidence type="ECO:0000256" key="1">
    <source>
        <dbReference type="ARBA" id="ARBA00004141"/>
    </source>
</evidence>
<feature type="transmembrane region" description="Helical" evidence="3">
    <location>
        <begin position="187"/>
        <end position="210"/>
    </location>
</feature>
<accession>A0AAV5RFN7</accession>
<feature type="transmembrane region" description="Helical" evidence="3">
    <location>
        <begin position="426"/>
        <end position="445"/>
    </location>
</feature>
<feature type="transmembrane region" description="Helical" evidence="3">
    <location>
        <begin position="390"/>
        <end position="414"/>
    </location>
</feature>
<dbReference type="EMBL" id="BTGC01000003">
    <property type="protein sequence ID" value="GMM49792.1"/>
    <property type="molecule type" value="Genomic_DNA"/>
</dbReference>
<name>A0AAV5RFN7_STABA</name>
<feature type="transmembrane region" description="Helical" evidence="3">
    <location>
        <begin position="295"/>
        <end position="315"/>
    </location>
</feature>
<dbReference type="AlphaFoldDB" id="A0AAV5RFN7"/>
<feature type="transmembrane region" description="Helical" evidence="3">
    <location>
        <begin position="451"/>
        <end position="472"/>
    </location>
</feature>
<feature type="domain" description="Major facilitator superfamily (MFS) profile" evidence="4">
    <location>
        <begin position="97"/>
        <end position="477"/>
    </location>
</feature>